<organism evidence="6 7">
    <name type="scientific">Egicoccus halophilus</name>
    <dbReference type="NCBI Taxonomy" id="1670830"/>
    <lineage>
        <taxon>Bacteria</taxon>
        <taxon>Bacillati</taxon>
        <taxon>Actinomycetota</taxon>
        <taxon>Nitriliruptoria</taxon>
        <taxon>Egicoccales</taxon>
        <taxon>Egicoccaceae</taxon>
        <taxon>Egicoccus</taxon>
    </lineage>
</organism>
<feature type="domain" description="AAA+ ATPase" evidence="5">
    <location>
        <begin position="110"/>
        <end position="227"/>
    </location>
</feature>
<dbReference type="GO" id="GO:0017116">
    <property type="term" value="F:single-stranded DNA helicase activity"/>
    <property type="evidence" value="ECO:0007669"/>
    <property type="project" value="TreeGrafter"/>
</dbReference>
<comment type="similarity">
    <text evidence="1">Belongs to the AAA ATPase family. RarA/MGS1/WRNIP1 subfamily.</text>
</comment>
<dbReference type="Pfam" id="PF16193">
    <property type="entry name" value="AAA_assoc_2"/>
    <property type="match status" value="1"/>
</dbReference>
<keyword evidence="2" id="KW-0547">Nucleotide-binding</keyword>
<evidence type="ECO:0000256" key="3">
    <source>
        <dbReference type="ARBA" id="ARBA00022840"/>
    </source>
</evidence>
<dbReference type="EMBL" id="BMHA01000008">
    <property type="protein sequence ID" value="GGI07333.1"/>
    <property type="molecule type" value="Genomic_DNA"/>
</dbReference>
<dbReference type="PANTHER" id="PTHR13779">
    <property type="entry name" value="WERNER HELICASE-INTERACTING PROTEIN 1 FAMILY MEMBER"/>
    <property type="match status" value="1"/>
</dbReference>
<comment type="caution">
    <text evidence="6">The sequence shown here is derived from an EMBL/GenBank/DDBJ whole genome shotgun (WGS) entry which is preliminary data.</text>
</comment>
<gene>
    <name evidence="6" type="ORF">GCM10011354_23560</name>
</gene>
<dbReference type="InterPro" id="IPR051314">
    <property type="entry name" value="AAA_ATPase_RarA/MGS1/WRNIP1"/>
</dbReference>
<accession>A0A8J3ESG2</accession>
<dbReference type="InterPro" id="IPR008921">
    <property type="entry name" value="DNA_pol3_clamp-load_cplx_C"/>
</dbReference>
<dbReference type="PANTHER" id="PTHR13779:SF7">
    <property type="entry name" value="ATPASE WRNIP1"/>
    <property type="match status" value="1"/>
</dbReference>
<dbReference type="GO" id="GO:0000731">
    <property type="term" value="P:DNA synthesis involved in DNA repair"/>
    <property type="evidence" value="ECO:0007669"/>
    <property type="project" value="TreeGrafter"/>
</dbReference>
<feature type="region of interest" description="Disordered" evidence="4">
    <location>
        <begin position="51"/>
        <end position="74"/>
    </location>
</feature>
<keyword evidence="3" id="KW-0067">ATP-binding</keyword>
<dbReference type="Gene3D" id="1.20.272.10">
    <property type="match status" value="1"/>
</dbReference>
<dbReference type="GO" id="GO:0003677">
    <property type="term" value="F:DNA binding"/>
    <property type="evidence" value="ECO:0007669"/>
    <property type="project" value="InterPro"/>
</dbReference>
<feature type="compositionally biased region" description="Basic and acidic residues" evidence="4">
    <location>
        <begin position="504"/>
        <end position="517"/>
    </location>
</feature>
<dbReference type="Gene3D" id="1.10.8.60">
    <property type="match status" value="1"/>
</dbReference>
<dbReference type="Pfam" id="PF12002">
    <property type="entry name" value="MgsA_C"/>
    <property type="match status" value="1"/>
</dbReference>
<evidence type="ECO:0000256" key="4">
    <source>
        <dbReference type="SAM" id="MobiDB-lite"/>
    </source>
</evidence>
<dbReference type="GO" id="GO:0016887">
    <property type="term" value="F:ATP hydrolysis activity"/>
    <property type="evidence" value="ECO:0007669"/>
    <property type="project" value="InterPro"/>
</dbReference>
<evidence type="ECO:0000256" key="2">
    <source>
        <dbReference type="ARBA" id="ARBA00022741"/>
    </source>
</evidence>
<dbReference type="GO" id="GO:0005524">
    <property type="term" value="F:ATP binding"/>
    <property type="evidence" value="ECO:0007669"/>
    <property type="project" value="UniProtKB-KW"/>
</dbReference>
<reference evidence="6" key="2">
    <citation type="submission" date="2020-09" db="EMBL/GenBank/DDBJ databases">
        <authorList>
            <person name="Sun Q."/>
            <person name="Zhou Y."/>
        </authorList>
    </citation>
    <scope>NUCLEOTIDE SEQUENCE</scope>
    <source>
        <strain evidence="6">CGMCC 1.14988</strain>
    </source>
</reference>
<dbReference type="SMART" id="SM00382">
    <property type="entry name" value="AAA"/>
    <property type="match status" value="1"/>
</dbReference>
<proteinExistence type="inferred from homology"/>
<dbReference type="Gene3D" id="3.40.50.300">
    <property type="entry name" value="P-loop containing nucleotide triphosphate hydrolases"/>
    <property type="match status" value="1"/>
</dbReference>
<protein>
    <submittedName>
        <fullName evidence="6">ATPase AAA</fullName>
    </submittedName>
</protein>
<dbReference type="InterPro" id="IPR021886">
    <property type="entry name" value="MgsA_C"/>
</dbReference>
<keyword evidence="7" id="KW-1185">Reference proteome</keyword>
<sequence length="517" mass="55486">MAVPRPLWHNIWWSSAGWRTHARLRGSDHPGTTVRAGTVRTMSGQLFDDAPATPASLGPGVAADRSRPSTVPAGMPLAARLRPRNLDEYVGQLDALGPGKPLRAMLDQGELRSLLLWGPPGVGKTSLATVIAAHVDASWTELSAVTAGVKDVRRIVDEGRGRLELRGRRTVLFVDEIHRFNKSQQDALLPGVEAGWVTLIGATTENPFFELNPPLLSRCQLVRLQTLTDEDLRVLLQRAVADPERGFGGRVALADDAVAHLVHVGDGDARAALTALEIAAAAAGVTRPGSDGPSAELSLADVADAMQRFRYDKASDHHYDIVSAFIKSLRGSDPDAAVYWLLRMLEGGEDPRFVARRMVIFASEDVGLADRQALPLAVAAFDALDKVGLPEARYALTHAAIALAVAPKSNSVTRAIGAGLEAVRRHGNAAVPPHLRDAHYRGARTLGHGVGYDYPHDHPSGFAPGQRYLPDELGGSRLYEPSRHGHEAAVADRVASLRQQARGRPADSDTRPGDEPT</sequence>
<dbReference type="GO" id="GO:0008047">
    <property type="term" value="F:enzyme activator activity"/>
    <property type="evidence" value="ECO:0007669"/>
    <property type="project" value="TreeGrafter"/>
</dbReference>
<dbReference type="GO" id="GO:0006261">
    <property type="term" value="P:DNA-templated DNA replication"/>
    <property type="evidence" value="ECO:0007669"/>
    <property type="project" value="TreeGrafter"/>
</dbReference>
<dbReference type="AlphaFoldDB" id="A0A8J3ESG2"/>
<dbReference type="Pfam" id="PF00004">
    <property type="entry name" value="AAA"/>
    <property type="match status" value="1"/>
</dbReference>
<evidence type="ECO:0000256" key="1">
    <source>
        <dbReference type="ARBA" id="ARBA00008959"/>
    </source>
</evidence>
<dbReference type="InterPro" id="IPR032423">
    <property type="entry name" value="AAA_assoc_2"/>
</dbReference>
<dbReference type="FunFam" id="3.40.50.300:FF:000345">
    <property type="entry name" value="AAA family ATPase"/>
    <property type="match status" value="1"/>
</dbReference>
<dbReference type="InterPro" id="IPR003593">
    <property type="entry name" value="AAA+_ATPase"/>
</dbReference>
<feature type="region of interest" description="Disordered" evidence="4">
    <location>
        <begin position="496"/>
        <end position="517"/>
    </location>
</feature>
<dbReference type="InterPro" id="IPR003959">
    <property type="entry name" value="ATPase_AAA_core"/>
</dbReference>
<dbReference type="InterPro" id="IPR027417">
    <property type="entry name" value="P-loop_NTPase"/>
</dbReference>
<dbReference type="CDD" id="cd18139">
    <property type="entry name" value="HLD_clamp_RarA"/>
    <property type="match status" value="1"/>
</dbReference>
<evidence type="ECO:0000313" key="6">
    <source>
        <dbReference type="EMBL" id="GGI07333.1"/>
    </source>
</evidence>
<dbReference type="SUPFAM" id="SSF48019">
    <property type="entry name" value="post-AAA+ oligomerization domain-like"/>
    <property type="match status" value="1"/>
</dbReference>
<evidence type="ECO:0000259" key="5">
    <source>
        <dbReference type="SMART" id="SM00382"/>
    </source>
</evidence>
<dbReference type="Gene3D" id="1.10.3710.10">
    <property type="entry name" value="DNA polymerase III clamp loader subunits, C-terminal domain"/>
    <property type="match status" value="1"/>
</dbReference>
<dbReference type="CDD" id="cd00009">
    <property type="entry name" value="AAA"/>
    <property type="match status" value="1"/>
</dbReference>
<evidence type="ECO:0000313" key="7">
    <source>
        <dbReference type="Proteomes" id="UP000650511"/>
    </source>
</evidence>
<dbReference type="SUPFAM" id="SSF52540">
    <property type="entry name" value="P-loop containing nucleoside triphosphate hydrolases"/>
    <property type="match status" value="1"/>
</dbReference>
<name>A0A8J3ESG2_9ACTN</name>
<reference evidence="6" key="1">
    <citation type="journal article" date="2014" name="Int. J. Syst. Evol. Microbiol.">
        <title>Complete genome sequence of Corynebacterium casei LMG S-19264T (=DSM 44701T), isolated from a smear-ripened cheese.</title>
        <authorList>
            <consortium name="US DOE Joint Genome Institute (JGI-PGF)"/>
            <person name="Walter F."/>
            <person name="Albersmeier A."/>
            <person name="Kalinowski J."/>
            <person name="Ruckert C."/>
        </authorList>
    </citation>
    <scope>NUCLEOTIDE SEQUENCE</scope>
    <source>
        <strain evidence="6">CGMCC 1.14988</strain>
    </source>
</reference>
<dbReference type="Proteomes" id="UP000650511">
    <property type="component" value="Unassembled WGS sequence"/>
</dbReference>
<dbReference type="FunFam" id="1.20.272.10:FF:000001">
    <property type="entry name" value="Putative AAA family ATPase"/>
    <property type="match status" value="1"/>
</dbReference>